<evidence type="ECO:0000313" key="3">
    <source>
        <dbReference type="Proteomes" id="UP000824890"/>
    </source>
</evidence>
<gene>
    <name evidence="2" type="ORF">HID58_083095</name>
</gene>
<accession>A0ABQ7YCK3</accession>
<feature type="compositionally biased region" description="Polar residues" evidence="1">
    <location>
        <begin position="184"/>
        <end position="217"/>
    </location>
</feature>
<evidence type="ECO:0000256" key="1">
    <source>
        <dbReference type="SAM" id="MobiDB-lite"/>
    </source>
</evidence>
<feature type="compositionally biased region" description="Basic and acidic residues" evidence="1">
    <location>
        <begin position="1"/>
        <end position="10"/>
    </location>
</feature>
<feature type="non-terminal residue" evidence="2">
    <location>
        <position position="1"/>
    </location>
</feature>
<keyword evidence="3" id="KW-1185">Reference proteome</keyword>
<feature type="compositionally biased region" description="Basic residues" evidence="1">
    <location>
        <begin position="93"/>
        <end position="103"/>
    </location>
</feature>
<name>A0ABQ7YCK3_BRANA</name>
<feature type="region of interest" description="Disordered" evidence="1">
    <location>
        <begin position="1"/>
        <end position="230"/>
    </location>
</feature>
<dbReference type="Proteomes" id="UP000824890">
    <property type="component" value="Unassembled WGS sequence"/>
</dbReference>
<reference evidence="2 3" key="1">
    <citation type="submission" date="2021-05" db="EMBL/GenBank/DDBJ databases">
        <title>Genome Assembly of Synthetic Allotetraploid Brassica napus Reveals Homoeologous Exchanges between Subgenomes.</title>
        <authorList>
            <person name="Davis J.T."/>
        </authorList>
    </citation>
    <scope>NUCLEOTIDE SEQUENCE [LARGE SCALE GENOMIC DNA]</scope>
    <source>
        <strain evidence="3">cv. Da-Ae</strain>
        <tissue evidence="2">Seedling</tissue>
    </source>
</reference>
<evidence type="ECO:0000313" key="2">
    <source>
        <dbReference type="EMBL" id="KAH0865884.1"/>
    </source>
</evidence>
<feature type="compositionally biased region" description="Basic and acidic residues" evidence="1">
    <location>
        <begin position="68"/>
        <end position="82"/>
    </location>
</feature>
<feature type="compositionally biased region" description="Basic and acidic residues" evidence="1">
    <location>
        <begin position="172"/>
        <end position="183"/>
    </location>
</feature>
<proteinExistence type="predicted"/>
<comment type="caution">
    <text evidence="2">The sequence shown here is derived from an EMBL/GenBank/DDBJ whole genome shotgun (WGS) entry which is preliminary data.</text>
</comment>
<feature type="compositionally biased region" description="Polar residues" evidence="1">
    <location>
        <begin position="153"/>
        <end position="171"/>
    </location>
</feature>
<sequence length="230" mass="25891">CYRYYHEQPRGSHSTGMCATPDGATDDTKETHRPHRALSIISKRRVRKHKYSKLTILRPVTTEQSNQKAHEQRPKKPVDKASKIGSESQAGKRTSRKGGRSQRRLGVTIDDQHHASGPTTSHHLKKRYKPPPSVKLATELERAPIPQWRRQTELTLTRTPRKGQSNCSLRRNITDRKTSDLGNRRSNLNRGPTHASTRSQTLEAAQGTASKTLNADFSDSAARTHRAVDP</sequence>
<organism evidence="2 3">
    <name type="scientific">Brassica napus</name>
    <name type="common">Rape</name>
    <dbReference type="NCBI Taxonomy" id="3708"/>
    <lineage>
        <taxon>Eukaryota</taxon>
        <taxon>Viridiplantae</taxon>
        <taxon>Streptophyta</taxon>
        <taxon>Embryophyta</taxon>
        <taxon>Tracheophyta</taxon>
        <taxon>Spermatophyta</taxon>
        <taxon>Magnoliopsida</taxon>
        <taxon>eudicotyledons</taxon>
        <taxon>Gunneridae</taxon>
        <taxon>Pentapetalae</taxon>
        <taxon>rosids</taxon>
        <taxon>malvids</taxon>
        <taxon>Brassicales</taxon>
        <taxon>Brassicaceae</taxon>
        <taxon>Brassiceae</taxon>
        <taxon>Brassica</taxon>
    </lineage>
</organism>
<protein>
    <submittedName>
        <fullName evidence="2">Uncharacterized protein</fullName>
    </submittedName>
</protein>
<dbReference type="EMBL" id="JAGKQM010000018">
    <property type="protein sequence ID" value="KAH0865884.1"/>
    <property type="molecule type" value="Genomic_DNA"/>
</dbReference>
<feature type="compositionally biased region" description="Basic residues" evidence="1">
    <location>
        <begin position="32"/>
        <end position="52"/>
    </location>
</feature>